<dbReference type="UniPathway" id="UPA00196"/>
<feature type="transmembrane region" description="Helical" evidence="10">
    <location>
        <begin position="300"/>
        <end position="319"/>
    </location>
</feature>
<dbReference type="PANTHER" id="PTHR12468">
    <property type="entry name" value="GPI MANNOSYLTRANSFERASE 2"/>
    <property type="match status" value="1"/>
</dbReference>
<protein>
    <recommendedName>
        <fullName evidence="13">Glycosyltransferase RgtA/B/C/D-like domain-containing protein</fullName>
    </recommendedName>
</protein>
<evidence type="ECO:0000256" key="10">
    <source>
        <dbReference type="SAM" id="Phobius"/>
    </source>
</evidence>
<dbReference type="Pfam" id="PF04188">
    <property type="entry name" value="Mannosyl_trans2"/>
    <property type="match status" value="1"/>
</dbReference>
<dbReference type="EMBL" id="MFZV01000034">
    <property type="protein sequence ID" value="OGK30968.1"/>
    <property type="molecule type" value="Genomic_DNA"/>
</dbReference>
<feature type="transmembrane region" description="Helical" evidence="10">
    <location>
        <begin position="7"/>
        <end position="28"/>
    </location>
</feature>
<dbReference type="InterPro" id="IPR007315">
    <property type="entry name" value="PIG-V/Gpi18"/>
</dbReference>
<comment type="subcellular location">
    <subcellularLocation>
        <location evidence="1">Endoplasmic reticulum membrane</location>
        <topology evidence="1">Multi-pass membrane protein</topology>
    </subcellularLocation>
</comment>
<dbReference type="PANTHER" id="PTHR12468:SF2">
    <property type="entry name" value="GPI MANNOSYLTRANSFERASE 2"/>
    <property type="match status" value="1"/>
</dbReference>
<evidence type="ECO:0000256" key="8">
    <source>
        <dbReference type="ARBA" id="ARBA00022989"/>
    </source>
</evidence>
<dbReference type="GO" id="GO:0016020">
    <property type="term" value="C:membrane"/>
    <property type="evidence" value="ECO:0007669"/>
    <property type="project" value="GOC"/>
</dbReference>
<keyword evidence="4" id="KW-0328">Glycosyltransferase</keyword>
<feature type="transmembrane region" description="Helical" evidence="10">
    <location>
        <begin position="81"/>
        <end position="103"/>
    </location>
</feature>
<evidence type="ECO:0000256" key="2">
    <source>
        <dbReference type="ARBA" id="ARBA00004687"/>
    </source>
</evidence>
<comment type="caution">
    <text evidence="11">The sequence shown here is derived from an EMBL/GenBank/DDBJ whole genome shotgun (WGS) entry which is preliminary data.</text>
</comment>
<keyword evidence="9 10" id="KW-0472">Membrane</keyword>
<keyword evidence="3" id="KW-0337">GPI-anchor biosynthesis</keyword>
<evidence type="ECO:0000256" key="1">
    <source>
        <dbReference type="ARBA" id="ARBA00004477"/>
    </source>
</evidence>
<evidence type="ECO:0000256" key="4">
    <source>
        <dbReference type="ARBA" id="ARBA00022676"/>
    </source>
</evidence>
<dbReference type="AlphaFoldDB" id="A0A1F7HIB3"/>
<evidence type="ECO:0000256" key="7">
    <source>
        <dbReference type="ARBA" id="ARBA00022824"/>
    </source>
</evidence>
<reference evidence="11 12" key="1">
    <citation type="journal article" date="2016" name="Nat. Commun.">
        <title>Thousands of microbial genomes shed light on interconnected biogeochemical processes in an aquifer system.</title>
        <authorList>
            <person name="Anantharaman K."/>
            <person name="Brown C.T."/>
            <person name="Hug L.A."/>
            <person name="Sharon I."/>
            <person name="Castelle C.J."/>
            <person name="Probst A.J."/>
            <person name="Thomas B.C."/>
            <person name="Singh A."/>
            <person name="Wilkins M.J."/>
            <person name="Karaoz U."/>
            <person name="Brodie E.L."/>
            <person name="Williams K.H."/>
            <person name="Hubbard S.S."/>
            <person name="Banfield J.F."/>
        </authorList>
    </citation>
    <scope>NUCLEOTIDE SEQUENCE [LARGE SCALE GENOMIC DNA]</scope>
</reference>
<feature type="transmembrane region" description="Helical" evidence="10">
    <location>
        <begin position="123"/>
        <end position="155"/>
    </location>
</feature>
<evidence type="ECO:0000313" key="11">
    <source>
        <dbReference type="EMBL" id="OGK30968.1"/>
    </source>
</evidence>
<dbReference type="GO" id="GO:0006506">
    <property type="term" value="P:GPI anchor biosynthetic process"/>
    <property type="evidence" value="ECO:0007669"/>
    <property type="project" value="UniProtKB-UniPathway"/>
</dbReference>
<feature type="transmembrane region" description="Helical" evidence="10">
    <location>
        <begin position="202"/>
        <end position="222"/>
    </location>
</feature>
<keyword evidence="8 10" id="KW-1133">Transmembrane helix</keyword>
<evidence type="ECO:0000313" key="12">
    <source>
        <dbReference type="Proteomes" id="UP000177199"/>
    </source>
</evidence>
<keyword evidence="5" id="KW-0808">Transferase</keyword>
<proteinExistence type="predicted"/>
<evidence type="ECO:0000256" key="9">
    <source>
        <dbReference type="ARBA" id="ARBA00023136"/>
    </source>
</evidence>
<keyword evidence="7" id="KW-0256">Endoplasmic reticulum</keyword>
<organism evidence="11 12">
    <name type="scientific">Candidatus Roizmanbacteria bacterium RIFCSPHIGHO2_12_FULL_33_9</name>
    <dbReference type="NCBI Taxonomy" id="1802045"/>
    <lineage>
        <taxon>Bacteria</taxon>
        <taxon>Candidatus Roizmaniibacteriota</taxon>
    </lineage>
</organism>
<feature type="transmembrane region" description="Helical" evidence="10">
    <location>
        <begin position="266"/>
        <end position="293"/>
    </location>
</feature>
<dbReference type="GO" id="GO:0004376">
    <property type="term" value="F:GPI mannosyltransferase activity"/>
    <property type="evidence" value="ECO:0007669"/>
    <property type="project" value="InterPro"/>
</dbReference>
<feature type="transmembrane region" description="Helical" evidence="10">
    <location>
        <begin position="325"/>
        <end position="342"/>
    </location>
</feature>
<accession>A0A1F7HIB3</accession>
<evidence type="ECO:0000256" key="5">
    <source>
        <dbReference type="ARBA" id="ARBA00022679"/>
    </source>
</evidence>
<sequence length="373" mass="43304">MFLIWRAVDFVISFFATHFIPYLGHFSYVKDLAAINLPQFIKSFANFDGLFYMRIAENGYSQFEHAFFPLYPTLVKTLSPLFGGNTLISGLFLSNLAFFIALFTFKKYLDNIFKDKSITFWAIIFLILFPTSFFFGAVYTESVFFLFLILCLYLLDRKKYISASFFALLASLSRFIGVFLFIPILIYLLNDKSKGFLKKFRAFFYSLSPFVGLGIYSAYLFLTTGNFFEFFTSQEAFSAGRSTKLIFFPQVIYRYLKIFFTADVNFQYFVSVLEFSAFALFLTIILIQLYLIIKKRSKNTALISLTLFSFVNLLIPTLTGTFLSIPRFVLMSLSFFIFIALINNKFIKIIIAIFFLIIHTILLSFFIQGYFVA</sequence>
<dbReference type="Proteomes" id="UP000177199">
    <property type="component" value="Unassembled WGS sequence"/>
</dbReference>
<dbReference type="GO" id="GO:0031501">
    <property type="term" value="C:mannosyltransferase complex"/>
    <property type="evidence" value="ECO:0007669"/>
    <property type="project" value="TreeGrafter"/>
</dbReference>
<keyword evidence="6 10" id="KW-0812">Transmembrane</keyword>
<dbReference type="GO" id="GO:0000009">
    <property type="term" value="F:alpha-1,6-mannosyltransferase activity"/>
    <property type="evidence" value="ECO:0007669"/>
    <property type="project" value="InterPro"/>
</dbReference>
<evidence type="ECO:0008006" key="13">
    <source>
        <dbReference type="Google" id="ProtNLM"/>
    </source>
</evidence>
<gene>
    <name evidence="11" type="ORF">A3F29_04355</name>
</gene>
<comment type="pathway">
    <text evidence="2">Glycolipid biosynthesis; glycosylphosphatidylinositol-anchor biosynthesis.</text>
</comment>
<evidence type="ECO:0000256" key="6">
    <source>
        <dbReference type="ARBA" id="ARBA00022692"/>
    </source>
</evidence>
<evidence type="ECO:0000256" key="3">
    <source>
        <dbReference type="ARBA" id="ARBA00022502"/>
    </source>
</evidence>
<name>A0A1F7HIB3_9BACT</name>
<feature type="transmembrane region" description="Helical" evidence="10">
    <location>
        <begin position="161"/>
        <end position="190"/>
    </location>
</feature>
<feature type="transmembrane region" description="Helical" evidence="10">
    <location>
        <begin position="349"/>
        <end position="371"/>
    </location>
</feature>